<feature type="compositionally biased region" description="Polar residues" evidence="1">
    <location>
        <begin position="21"/>
        <end position="32"/>
    </location>
</feature>
<name>A0A180G0D3_PUCT1</name>
<evidence type="ECO:0000256" key="1">
    <source>
        <dbReference type="SAM" id="MobiDB-lite"/>
    </source>
</evidence>
<reference evidence="3 4" key="3">
    <citation type="journal article" date="2017" name="G3 (Bethesda)">
        <title>Comparative analysis highlights variable genome content of wheat rusts and divergence of the mating loci.</title>
        <authorList>
            <person name="Cuomo C.A."/>
            <person name="Bakkeren G."/>
            <person name="Khalil H.B."/>
            <person name="Panwar V."/>
            <person name="Joly D."/>
            <person name="Linning R."/>
            <person name="Sakthikumar S."/>
            <person name="Song X."/>
            <person name="Adiconis X."/>
            <person name="Fan L."/>
            <person name="Goldberg J.M."/>
            <person name="Levin J.Z."/>
            <person name="Young S."/>
            <person name="Zeng Q."/>
            <person name="Anikster Y."/>
            <person name="Bruce M."/>
            <person name="Wang M."/>
            <person name="Yin C."/>
            <person name="McCallum B."/>
            <person name="Szabo L.J."/>
            <person name="Hulbert S."/>
            <person name="Chen X."/>
            <person name="Fellers J.P."/>
        </authorList>
    </citation>
    <scope>NUCLEOTIDE SEQUENCE</scope>
    <source>
        <strain evidence="3">isolate 1-1 / race 1 (BBBD)</strain>
        <strain evidence="4">Isolate 1-1 / race 1 (BBBD)</strain>
    </source>
</reference>
<reference evidence="2" key="2">
    <citation type="submission" date="2016-05" db="EMBL/GenBank/DDBJ databases">
        <title>Comparative analysis highlights variable genome content of wheat rusts and divergence of the mating loci.</title>
        <authorList>
            <person name="Cuomo C.A."/>
            <person name="Bakkeren G."/>
            <person name="Szabo L."/>
            <person name="Khalil H."/>
            <person name="Joly D."/>
            <person name="Goldberg J."/>
            <person name="Young S."/>
            <person name="Zeng Q."/>
            <person name="Fellers J."/>
        </authorList>
    </citation>
    <scope>NUCLEOTIDE SEQUENCE [LARGE SCALE GENOMIC DNA]</scope>
    <source>
        <strain evidence="2">1-1 BBBD Race 1</strain>
    </source>
</reference>
<dbReference type="OrthoDB" id="10498840at2759"/>
<dbReference type="EMBL" id="ADAS02002262">
    <property type="protein sequence ID" value="OAV85902.1"/>
    <property type="molecule type" value="Genomic_DNA"/>
</dbReference>
<gene>
    <name evidence="2" type="ORF">PTTG_30202</name>
</gene>
<dbReference type="EnsemblFungi" id="PTTG_30202-t43_1">
    <property type="protein sequence ID" value="PTTG_30202-t43_1-p1"/>
    <property type="gene ID" value="PTTG_30202"/>
</dbReference>
<dbReference type="Proteomes" id="UP000005240">
    <property type="component" value="Unassembled WGS sequence"/>
</dbReference>
<evidence type="ECO:0000313" key="4">
    <source>
        <dbReference type="Proteomes" id="UP000005240"/>
    </source>
</evidence>
<evidence type="ECO:0000313" key="3">
    <source>
        <dbReference type="EnsemblFungi" id="PTTG_30202-t43_1-p1"/>
    </source>
</evidence>
<proteinExistence type="predicted"/>
<reference evidence="3" key="4">
    <citation type="submission" date="2025-05" db="UniProtKB">
        <authorList>
            <consortium name="EnsemblFungi"/>
        </authorList>
    </citation>
    <scope>IDENTIFICATION</scope>
    <source>
        <strain evidence="3">isolate 1-1 / race 1 (BBBD)</strain>
    </source>
</reference>
<protein>
    <submittedName>
        <fullName evidence="2 3">Uncharacterized protein</fullName>
    </submittedName>
</protein>
<feature type="region of interest" description="Disordered" evidence="1">
    <location>
        <begin position="1"/>
        <end position="37"/>
    </location>
</feature>
<reference evidence="2" key="1">
    <citation type="submission" date="2009-11" db="EMBL/GenBank/DDBJ databases">
        <authorList>
            <consortium name="The Broad Institute Genome Sequencing Platform"/>
            <person name="Ward D."/>
            <person name="Feldgarden M."/>
            <person name="Earl A."/>
            <person name="Young S.K."/>
            <person name="Zeng Q."/>
            <person name="Koehrsen M."/>
            <person name="Alvarado L."/>
            <person name="Berlin A."/>
            <person name="Bochicchio J."/>
            <person name="Borenstein D."/>
            <person name="Chapman S.B."/>
            <person name="Chen Z."/>
            <person name="Engels R."/>
            <person name="Freedman E."/>
            <person name="Gellesch M."/>
            <person name="Goldberg J."/>
            <person name="Griggs A."/>
            <person name="Gujja S."/>
            <person name="Heilman E."/>
            <person name="Heiman D."/>
            <person name="Hepburn T."/>
            <person name="Howarth C."/>
            <person name="Jen D."/>
            <person name="Larson L."/>
            <person name="Lewis B."/>
            <person name="Mehta T."/>
            <person name="Park D."/>
            <person name="Pearson M."/>
            <person name="Roberts A."/>
            <person name="Saif S."/>
            <person name="Shea T."/>
            <person name="Shenoy N."/>
            <person name="Sisk P."/>
            <person name="Stolte C."/>
            <person name="Sykes S."/>
            <person name="Thomson T."/>
            <person name="Walk T."/>
            <person name="White J."/>
            <person name="Yandava C."/>
            <person name="Izard J."/>
            <person name="Baranova O.V."/>
            <person name="Blanton J.M."/>
            <person name="Tanner A.C."/>
            <person name="Dewhirst F.E."/>
            <person name="Haas B."/>
            <person name="Nusbaum C."/>
            <person name="Birren B."/>
        </authorList>
    </citation>
    <scope>NUCLEOTIDE SEQUENCE [LARGE SCALE GENOMIC DNA]</scope>
    <source>
        <strain evidence="2">1-1 BBBD Race 1</strain>
    </source>
</reference>
<sequence length="327" mass="37601">MEPPRRIADKCFSIRTETYEDNNGQPTTNTASGGEDIGVVLLDGDGYSTGKSACSGNDVQSISEKDGNVRSNGVLVVENNKQGPEYKIQEQGEITLGDSAEAYRYQDDGKMGGGENYLERTGLNNSELAPIESKTWISKDELDSKVKWDTSWNELPEFMKSPVGPEPRLFPIKADYIDQGYPVKEFLQMFPERYSSIAGNCWDELPGYWTGWIGFMMLLNHEGTLGYLRNDNIWPESWWITLDDRKDMYWGNTVGKVITAEQETYYNWQDRREEEEAFLAETIAKMVLLFGRFDWDLFKWALRDEQAQRGAGYITFWKDWEYSVITE</sequence>
<evidence type="ECO:0000313" key="2">
    <source>
        <dbReference type="EMBL" id="OAV85902.1"/>
    </source>
</evidence>
<keyword evidence="4" id="KW-1185">Reference proteome</keyword>
<dbReference type="VEuPathDB" id="FungiDB:PTTG_30202"/>
<organism evidence="2">
    <name type="scientific">Puccinia triticina (isolate 1-1 / race 1 (BBBD))</name>
    <name type="common">Brown leaf rust fungus</name>
    <dbReference type="NCBI Taxonomy" id="630390"/>
    <lineage>
        <taxon>Eukaryota</taxon>
        <taxon>Fungi</taxon>
        <taxon>Dikarya</taxon>
        <taxon>Basidiomycota</taxon>
        <taxon>Pucciniomycotina</taxon>
        <taxon>Pucciniomycetes</taxon>
        <taxon>Pucciniales</taxon>
        <taxon>Pucciniaceae</taxon>
        <taxon>Puccinia</taxon>
    </lineage>
</organism>
<dbReference type="AlphaFoldDB" id="A0A180G0D3"/>
<accession>A0A180G0D3</accession>